<dbReference type="Gene3D" id="2.40.70.10">
    <property type="entry name" value="Acid Proteases"/>
    <property type="match status" value="1"/>
</dbReference>
<keyword evidence="3" id="KW-1185">Reference proteome</keyword>
<sequence>MKAHLALAALLLCSGAGASSVALQGTLGTKALLIVDGTTPKLVGPGESHQGVKLISTSSDTAVVEIEGKRHTLRVGDAPASWGGGGGAARGNKIVLPVDRGGHFMAQGAINGKATKFMVDTGATSVGIGAPEADRLGINYKDGRVVQMNTANGTAPAYVIKLSSVRIGDVEVYDIEALVSQQPMPYVLLGNSFLNRFQMQRTNDQMVLERRY</sequence>
<evidence type="ECO:0000256" key="1">
    <source>
        <dbReference type="SAM" id="SignalP"/>
    </source>
</evidence>
<dbReference type="InterPro" id="IPR021109">
    <property type="entry name" value="Peptidase_aspartic_dom_sf"/>
</dbReference>
<dbReference type="CDD" id="cd05483">
    <property type="entry name" value="retropepsin_like_bacteria"/>
    <property type="match status" value="1"/>
</dbReference>
<dbReference type="Proteomes" id="UP000596827">
    <property type="component" value="Unassembled WGS sequence"/>
</dbReference>
<dbReference type="InterPro" id="IPR034122">
    <property type="entry name" value="Retropepsin-like_bacterial"/>
</dbReference>
<keyword evidence="2" id="KW-0378">Hydrolase</keyword>
<proteinExistence type="predicted"/>
<reference evidence="2" key="1">
    <citation type="submission" date="2020-08" db="EMBL/GenBank/DDBJ databases">
        <title>Ramlibacter sp. GTP1 16S ribosomal RNA gene genome sequencing and assembly.</title>
        <authorList>
            <person name="Kang M."/>
        </authorList>
    </citation>
    <scope>NUCLEOTIDE SEQUENCE</scope>
    <source>
        <strain evidence="2">GTP1</strain>
    </source>
</reference>
<protein>
    <submittedName>
        <fullName evidence="2">Retroviral-like aspartic protease family protein</fullName>
    </submittedName>
</protein>
<dbReference type="GO" id="GO:0008233">
    <property type="term" value="F:peptidase activity"/>
    <property type="evidence" value="ECO:0007669"/>
    <property type="project" value="UniProtKB-KW"/>
</dbReference>
<dbReference type="GO" id="GO:0006508">
    <property type="term" value="P:proteolysis"/>
    <property type="evidence" value="ECO:0007669"/>
    <property type="project" value="UniProtKB-KW"/>
</dbReference>
<gene>
    <name evidence="2" type="ORF">H8R02_23005</name>
</gene>
<accession>A0A923MDC5</accession>
<name>A0A923MDC5_9BURK</name>
<dbReference type="SUPFAM" id="SSF50630">
    <property type="entry name" value="Acid proteases"/>
    <property type="match status" value="1"/>
</dbReference>
<comment type="caution">
    <text evidence="2">The sequence shown here is derived from an EMBL/GenBank/DDBJ whole genome shotgun (WGS) entry which is preliminary data.</text>
</comment>
<feature type="chain" id="PRO_5037334290" evidence="1">
    <location>
        <begin position="19"/>
        <end position="212"/>
    </location>
</feature>
<dbReference type="RefSeq" id="WP_187083840.1">
    <property type="nucleotide sequence ID" value="NZ_JACORU010000010.1"/>
</dbReference>
<organism evidence="2 3">
    <name type="scientific">Ramlibacter albus</name>
    <dbReference type="NCBI Taxonomy" id="2079448"/>
    <lineage>
        <taxon>Bacteria</taxon>
        <taxon>Pseudomonadati</taxon>
        <taxon>Pseudomonadota</taxon>
        <taxon>Betaproteobacteria</taxon>
        <taxon>Burkholderiales</taxon>
        <taxon>Comamonadaceae</taxon>
        <taxon>Ramlibacter</taxon>
    </lineage>
</organism>
<dbReference type="Pfam" id="PF13975">
    <property type="entry name" value="gag-asp_proteas"/>
    <property type="match status" value="1"/>
</dbReference>
<feature type="signal peptide" evidence="1">
    <location>
        <begin position="1"/>
        <end position="18"/>
    </location>
</feature>
<keyword evidence="2" id="KW-0645">Protease</keyword>
<evidence type="ECO:0000313" key="2">
    <source>
        <dbReference type="EMBL" id="MBC5767353.1"/>
    </source>
</evidence>
<evidence type="ECO:0000313" key="3">
    <source>
        <dbReference type="Proteomes" id="UP000596827"/>
    </source>
</evidence>
<dbReference type="EMBL" id="JACORU010000010">
    <property type="protein sequence ID" value="MBC5767353.1"/>
    <property type="molecule type" value="Genomic_DNA"/>
</dbReference>
<keyword evidence="1" id="KW-0732">Signal</keyword>
<dbReference type="NCBIfam" id="TIGR02281">
    <property type="entry name" value="clan_AA_DTGA"/>
    <property type="match status" value="1"/>
</dbReference>
<dbReference type="AlphaFoldDB" id="A0A923MDC5"/>
<dbReference type="InterPro" id="IPR011969">
    <property type="entry name" value="Clan_AA_Asp_peptidase_C"/>
</dbReference>